<dbReference type="Proteomes" id="UP000027195">
    <property type="component" value="Unassembled WGS sequence"/>
</dbReference>
<evidence type="ECO:0000256" key="1">
    <source>
        <dbReference type="SAM" id="MobiDB-lite"/>
    </source>
</evidence>
<feature type="compositionally biased region" description="Low complexity" evidence="1">
    <location>
        <begin position="91"/>
        <end position="135"/>
    </location>
</feature>
<accession>A0A067MXT3</accession>
<name>A0A067MXT3_BOTB1</name>
<dbReference type="InParanoid" id="A0A067MXT3"/>
<keyword evidence="3" id="KW-1185">Reference proteome</keyword>
<organism evidence="2 3">
    <name type="scientific">Botryobasidium botryosum (strain FD-172 SS1)</name>
    <dbReference type="NCBI Taxonomy" id="930990"/>
    <lineage>
        <taxon>Eukaryota</taxon>
        <taxon>Fungi</taxon>
        <taxon>Dikarya</taxon>
        <taxon>Basidiomycota</taxon>
        <taxon>Agaricomycotina</taxon>
        <taxon>Agaricomycetes</taxon>
        <taxon>Cantharellales</taxon>
        <taxon>Botryobasidiaceae</taxon>
        <taxon>Botryobasidium</taxon>
    </lineage>
</organism>
<sequence>MDATFFASQTDSGQTRPPPAPDGVRSTSSTPVPPTSTNANPPELPREKHEPTRATAQPPTTSSDLESLASTSSNIPSLSYPSALHPSDFMTSTTPLTPMSAAPTSSSASPHEPSSSTALTSTSPPGSPAPGSMDDPALQAALLNILLSSASGRQRILDVFTPQVTTQLSPPDPTPQPPIPQQFQPPPANNMAPHFFPDINPSSYLPDPQSQITPSPQPPLDSSLNSLWNMFGAFGAGAQLDPSFTNMDTTSHVNSLTQSNAQLQRTFQSAAEVDNRINTLQSYLEGYVPNSGIPDASLPSEFDASNFFDSFGAGELDAHLDAQQLGDAFDLGPEVADEDQSTTPTSHLGAYVDEVGSASATSSPKVPSVNWNDPIIEKEVDPDWVAGGAGVAAAGGGGGGQKRKPGANGTTDESTGGVPPEPPKKKTKSKKKS</sequence>
<dbReference type="AlphaFoldDB" id="A0A067MXT3"/>
<evidence type="ECO:0000313" key="3">
    <source>
        <dbReference type="Proteomes" id="UP000027195"/>
    </source>
</evidence>
<dbReference type="HOGENOM" id="CLU_711698_0_0_1"/>
<feature type="region of interest" description="Disordered" evidence="1">
    <location>
        <begin position="165"/>
        <end position="221"/>
    </location>
</feature>
<protein>
    <submittedName>
        <fullName evidence="2">Uncharacterized protein</fullName>
    </submittedName>
</protein>
<gene>
    <name evidence="2" type="ORF">BOTBODRAFT_259756</name>
</gene>
<dbReference type="EMBL" id="KL198028">
    <property type="protein sequence ID" value="KDQ16311.1"/>
    <property type="molecule type" value="Genomic_DNA"/>
</dbReference>
<feature type="region of interest" description="Disordered" evidence="1">
    <location>
        <begin position="380"/>
        <end position="433"/>
    </location>
</feature>
<feature type="compositionally biased region" description="Low complexity" evidence="1">
    <location>
        <begin position="26"/>
        <end position="41"/>
    </location>
</feature>
<evidence type="ECO:0000313" key="2">
    <source>
        <dbReference type="EMBL" id="KDQ16311.1"/>
    </source>
</evidence>
<feature type="compositionally biased region" description="Gly residues" evidence="1">
    <location>
        <begin position="387"/>
        <end position="400"/>
    </location>
</feature>
<proteinExistence type="predicted"/>
<feature type="compositionally biased region" description="Polar residues" evidence="1">
    <location>
        <begin position="1"/>
        <end position="15"/>
    </location>
</feature>
<feature type="region of interest" description="Disordered" evidence="1">
    <location>
        <begin position="1"/>
        <end position="135"/>
    </location>
</feature>
<reference evidence="3" key="1">
    <citation type="journal article" date="2014" name="Proc. Natl. Acad. Sci. U.S.A.">
        <title>Extensive sampling of basidiomycete genomes demonstrates inadequacy of the white-rot/brown-rot paradigm for wood decay fungi.</title>
        <authorList>
            <person name="Riley R."/>
            <person name="Salamov A.A."/>
            <person name="Brown D.W."/>
            <person name="Nagy L.G."/>
            <person name="Floudas D."/>
            <person name="Held B.W."/>
            <person name="Levasseur A."/>
            <person name="Lombard V."/>
            <person name="Morin E."/>
            <person name="Otillar R."/>
            <person name="Lindquist E.A."/>
            <person name="Sun H."/>
            <person name="LaButti K.M."/>
            <person name="Schmutz J."/>
            <person name="Jabbour D."/>
            <person name="Luo H."/>
            <person name="Baker S.E."/>
            <person name="Pisabarro A.G."/>
            <person name="Walton J.D."/>
            <person name="Blanchette R.A."/>
            <person name="Henrissat B."/>
            <person name="Martin F."/>
            <person name="Cullen D."/>
            <person name="Hibbett D.S."/>
            <person name="Grigoriev I.V."/>
        </authorList>
    </citation>
    <scope>NUCLEOTIDE SEQUENCE [LARGE SCALE GENOMIC DNA]</scope>
    <source>
        <strain evidence="3">FD-172 SS1</strain>
    </source>
</reference>
<feature type="compositionally biased region" description="Pro residues" evidence="1">
    <location>
        <begin position="170"/>
        <end position="188"/>
    </location>
</feature>
<feature type="compositionally biased region" description="Low complexity" evidence="1">
    <location>
        <begin position="60"/>
        <end position="73"/>
    </location>
</feature>